<dbReference type="SMART" id="SM00257">
    <property type="entry name" value="LysM"/>
    <property type="match status" value="1"/>
</dbReference>
<proteinExistence type="predicted"/>
<name>A0ABV9RI53_9PSEU</name>
<dbReference type="Pfam" id="PF01476">
    <property type="entry name" value="LysM"/>
    <property type="match status" value="1"/>
</dbReference>
<dbReference type="Proteomes" id="UP001595909">
    <property type="component" value="Unassembled WGS sequence"/>
</dbReference>
<reference evidence="3" key="1">
    <citation type="journal article" date="2019" name="Int. J. Syst. Evol. Microbiol.">
        <title>The Global Catalogue of Microorganisms (GCM) 10K type strain sequencing project: providing services to taxonomists for standard genome sequencing and annotation.</title>
        <authorList>
            <consortium name="The Broad Institute Genomics Platform"/>
            <consortium name="The Broad Institute Genome Sequencing Center for Infectious Disease"/>
            <person name="Wu L."/>
            <person name="Ma J."/>
        </authorList>
    </citation>
    <scope>NUCLEOTIDE SEQUENCE [LARGE SCALE GENOMIC DNA]</scope>
    <source>
        <strain evidence="3">CCUG 50347</strain>
    </source>
</reference>
<comment type="caution">
    <text evidence="2">The sequence shown here is derived from an EMBL/GenBank/DDBJ whole genome shotgun (WGS) entry which is preliminary data.</text>
</comment>
<evidence type="ECO:0000259" key="1">
    <source>
        <dbReference type="PROSITE" id="PS51782"/>
    </source>
</evidence>
<dbReference type="RefSeq" id="WP_274192322.1">
    <property type="nucleotide sequence ID" value="NZ_BAABHN010000024.1"/>
</dbReference>
<accession>A0ABV9RI53</accession>
<dbReference type="PROSITE" id="PS51782">
    <property type="entry name" value="LYSM"/>
    <property type="match status" value="1"/>
</dbReference>
<dbReference type="CDD" id="cd00118">
    <property type="entry name" value="LysM"/>
    <property type="match status" value="1"/>
</dbReference>
<dbReference type="SUPFAM" id="SSF54106">
    <property type="entry name" value="LysM domain"/>
    <property type="match status" value="1"/>
</dbReference>
<evidence type="ECO:0000313" key="3">
    <source>
        <dbReference type="Proteomes" id="UP001595909"/>
    </source>
</evidence>
<gene>
    <name evidence="2" type="ORF">ACFPEL_12700</name>
</gene>
<dbReference type="InterPro" id="IPR018392">
    <property type="entry name" value="LysM"/>
</dbReference>
<organism evidence="2 3">
    <name type="scientific">Actinomycetospora chibensis</name>
    <dbReference type="NCBI Taxonomy" id="663606"/>
    <lineage>
        <taxon>Bacteria</taxon>
        <taxon>Bacillati</taxon>
        <taxon>Actinomycetota</taxon>
        <taxon>Actinomycetes</taxon>
        <taxon>Pseudonocardiales</taxon>
        <taxon>Pseudonocardiaceae</taxon>
        <taxon>Actinomycetospora</taxon>
    </lineage>
</organism>
<protein>
    <submittedName>
        <fullName evidence="2">LysM peptidoglycan-binding domain-containing protein</fullName>
    </submittedName>
</protein>
<dbReference type="EMBL" id="JBHSIM010000024">
    <property type="protein sequence ID" value="MFC4833264.1"/>
    <property type="molecule type" value="Genomic_DNA"/>
</dbReference>
<dbReference type="Gene3D" id="3.10.350.10">
    <property type="entry name" value="LysM domain"/>
    <property type="match status" value="1"/>
</dbReference>
<sequence length="155" mass="16900">MAEKYVVVRGDTFNKIAREFDITTDTLRRANWQVEDINDIKVGQILNIPTTSDGGEEVPSLSVVVTEDADVARASNNEIDAEGKEAGIVDVDFKEDIREWLWQVNVGAADASDVAGFGTTELGGMTARTVIRVRTFGPDGKAKALPFHLQVSEFA</sequence>
<feature type="domain" description="LysM" evidence="1">
    <location>
        <begin position="3"/>
        <end position="48"/>
    </location>
</feature>
<evidence type="ECO:0000313" key="2">
    <source>
        <dbReference type="EMBL" id="MFC4833264.1"/>
    </source>
</evidence>
<keyword evidence="3" id="KW-1185">Reference proteome</keyword>
<dbReference type="InterPro" id="IPR036779">
    <property type="entry name" value="LysM_dom_sf"/>
</dbReference>